<keyword evidence="7" id="KW-1185">Reference proteome</keyword>
<feature type="region of interest" description="Disordered" evidence="3">
    <location>
        <begin position="1168"/>
        <end position="1246"/>
    </location>
</feature>
<dbReference type="Gene3D" id="1.25.40.10">
    <property type="entry name" value="Tetratricopeptide repeat domain"/>
    <property type="match status" value="1"/>
</dbReference>
<dbReference type="Pfam" id="PF03455">
    <property type="entry name" value="dDENN"/>
    <property type="match status" value="1"/>
</dbReference>
<dbReference type="InterPro" id="IPR037516">
    <property type="entry name" value="Tripartite_DENN"/>
</dbReference>
<feature type="domain" description="MABP" evidence="5">
    <location>
        <begin position="38"/>
        <end position="197"/>
    </location>
</feature>
<dbReference type="InterPro" id="IPR011990">
    <property type="entry name" value="TPR-like_helical_dom_sf"/>
</dbReference>
<evidence type="ECO:0000256" key="2">
    <source>
        <dbReference type="PROSITE-ProRule" id="PRU00708"/>
    </source>
</evidence>
<feature type="compositionally biased region" description="Basic and acidic residues" evidence="3">
    <location>
        <begin position="1191"/>
        <end position="1201"/>
    </location>
</feature>
<dbReference type="PANTHER" id="PTHR12296">
    <property type="entry name" value="DENN DOMAIN-CONTAINING PROTEIN 4"/>
    <property type="match status" value="1"/>
</dbReference>
<feature type="domain" description="UDENN" evidence="4">
    <location>
        <begin position="189"/>
        <end position="639"/>
    </location>
</feature>
<evidence type="ECO:0000259" key="5">
    <source>
        <dbReference type="PROSITE" id="PS51498"/>
    </source>
</evidence>
<dbReference type="InterPro" id="IPR002885">
    <property type="entry name" value="PPR_rpt"/>
</dbReference>
<dbReference type="Pfam" id="PF03456">
    <property type="entry name" value="uDENN"/>
    <property type="match status" value="1"/>
</dbReference>
<sequence length="1757" mass="194987">MIEDKGHRVTDYFVVSGLTDKSTPLEQDLSEAKSSGPKAPITDLAVINKSAGETVPEGFTCIESTYSGQPANLNHGSLKSPELFLCYKRGRGKPPLIDIGVLYEGKERLIQGCEVIEATPFGRCANVNNSSATSQRIFITFRRAPPVQPQNSLAVTDICVIITNKGETPPHTFCKVDKNLNCGLWGSSVFLCYKKSVSASNSIAYKADLIFRYPEEDYESFPLSESVPLFCLPMGAKIECWAPNTRYPLPVFSTFVLTNSNGEKVYGAGIQFYEPYPVDGLSEKQKIQLGLVSTVDKKAIPNRTVNTNKCICLLSRWPFFESFRKFLMFLYKLSANGVNPLPIEKHISHFMHNVSFPSPQRPRILVQLSAHDTLILSQPVCTPLPLSGADYSTLLMNLGPENCATLLHFILLESKILLHSLRPAVLTGVAEAVVAMIFPFQWQCPYIPLCPLSLAGVLNAPCPFIVGVDSRYFDLYDPPPDVVCVDLDTNTIYLSDEKRNSNWKNLPKKPCKGLIHSLGNLHHQLATVRRTALEGLAVEMTPIEADFTWHKKKTELEMEIQEAFLRFMACILKGYRTYLKPITQAPSEKATAADSLYDLQGFLKSRDRAHQKFYSQLTKTQIFIRFIEECTFVSDKDTSLAFFDDCIGKLFPSDKGTEKGTKVSESSEDTRLMELDESLKSEHTVFVMPPEPPPEDGPDPPPKYSYKNFPSLSLELFDRPQELRPALSTGAAGASVSSSPALLAKRTKQEIKMAYKLAKRFYSNPPQWAKCLFSHCYSLWFICLPASMRTAQSKSRNMQQAFNVLLKMRSSEVEVLDEVCYRVVMQLCGLWEMPVMAVRVLMEMKKAGVEPNAITYGYYNKAVLESPWPSRNRSGLFMWTKMRNLVRGVVQFKQALRGTALKGGPSLITTAGQSDHGYGSKNKLPQDLTDEPITSPPLSTNHTSSSVCTTKLFIPRKKSEDLALPVEDDSVITVSQLSQAGQQQRMKAFVERSCSFSAESKAGMLQKKGSLELSADHMGADAKILASAFSGSLTPPPFTTITPFKECKMEATTSSALQQEHEVRQKEHKAFSSVEEKVEKSREQKDSVDTPQGGEVVGRSISSGSTSSKAVEREDVEVGADPLSLFASETEDATSIQSQESTRPFPPMVSRNLADEIEMYMSLKSPLNGKSSSMELQQGSNHKSVNCPDSPEIKQSLERRSSLPIGPVKIASLTETPKRSPAVTRSKTFAVKSPKTPGSAGQRSSSLTALVKSSQSSSLGSVINSISGIKMDSLLLGPKVDMLKSGMKQAANVASKMWDAVASAYSYSDDEVRDYSFPARLEEQLLSAEGATDNTLPRGLMPSLASNGLTHSNTSLGSSSESSDTSPLTPGRSLRGADSERSEHSSSHHASTSSIYQNCALEVLMSSCSQCRSCEALVYDEEIMAGWTADDSNLNCTCPFFTKPLDAELCTEGALYFLVPEPVHSDPLGLMEKQAEKRNTLTRSNSVGGPLQSLDLIHRPNHGISTTSLPNSLQEVVDTLSQKWPNPKPVSVPYLSPLVLRKELESLLENEGDQVIYTHKFLSQHPIIFWNLVWYFRRLDLPSVLPGLILTSEHCNNGVQLPQTALSQDSKLVYVQLLWDNVNLHQEPTEPLYQLWRTFLQKKGTLAPTDHQETRTLLNSIVRSIQTNDVYGPINMLLREIKKRPEVKRQRSIYREILFLSLVALGRENIDIEAFNREYRLAYKELSTEQLKVLSPIDRPPSNNVQWCLKCFGAPFI</sequence>
<name>A0A9J7YW38_CYPCA</name>
<dbReference type="InterPro" id="IPR051696">
    <property type="entry name" value="DENN_Domain_GEFs"/>
</dbReference>
<dbReference type="GeneTree" id="ENSGT00940000158215"/>
<reference evidence="6" key="2">
    <citation type="submission" date="2025-09" db="UniProtKB">
        <authorList>
            <consortium name="Ensembl"/>
        </authorList>
    </citation>
    <scope>IDENTIFICATION</scope>
</reference>
<dbReference type="InterPro" id="IPR043153">
    <property type="entry name" value="DENN_C"/>
</dbReference>
<protein>
    <submittedName>
        <fullName evidence="6">DENN/MADD domain containing 4C</fullName>
    </submittedName>
</protein>
<feature type="region of interest" description="Disordered" evidence="3">
    <location>
        <begin position="1350"/>
        <end position="1389"/>
    </location>
</feature>
<feature type="compositionally biased region" description="Basic and acidic residues" evidence="3">
    <location>
        <begin position="1059"/>
        <end position="1088"/>
    </location>
</feature>
<dbReference type="PROSITE" id="PS50211">
    <property type="entry name" value="DENN"/>
    <property type="match status" value="1"/>
</dbReference>
<dbReference type="SMART" id="SM00800">
    <property type="entry name" value="uDENN"/>
    <property type="match status" value="1"/>
</dbReference>
<proteinExistence type="predicted"/>
<reference evidence="6" key="1">
    <citation type="submission" date="2025-08" db="UniProtKB">
        <authorList>
            <consortium name="Ensembl"/>
        </authorList>
    </citation>
    <scope>IDENTIFICATION</scope>
</reference>
<feature type="region of interest" description="Disordered" evidence="3">
    <location>
        <begin position="1052"/>
        <end position="1147"/>
    </location>
</feature>
<organism evidence="6 7">
    <name type="scientific">Cyprinus carpio carpio</name>
    <dbReference type="NCBI Taxonomy" id="630221"/>
    <lineage>
        <taxon>Eukaryota</taxon>
        <taxon>Metazoa</taxon>
        <taxon>Chordata</taxon>
        <taxon>Craniata</taxon>
        <taxon>Vertebrata</taxon>
        <taxon>Euteleostomi</taxon>
        <taxon>Actinopterygii</taxon>
        <taxon>Neopterygii</taxon>
        <taxon>Teleostei</taxon>
        <taxon>Ostariophysi</taxon>
        <taxon>Cypriniformes</taxon>
        <taxon>Cyprinidae</taxon>
        <taxon>Cyprininae</taxon>
        <taxon>Cyprinus</taxon>
    </lineage>
</organism>
<dbReference type="Gene3D" id="2.100.10.50">
    <property type="match status" value="1"/>
</dbReference>
<dbReference type="Gene3D" id="3.40.50.11500">
    <property type="match status" value="1"/>
</dbReference>
<feature type="repeat" description="PPR" evidence="2">
    <location>
        <begin position="817"/>
        <end position="851"/>
    </location>
</feature>
<dbReference type="Pfam" id="PF02141">
    <property type="entry name" value="DENN"/>
    <property type="match status" value="1"/>
</dbReference>
<dbReference type="InterPro" id="IPR005113">
    <property type="entry name" value="uDENN_dom"/>
</dbReference>
<dbReference type="InterPro" id="IPR005112">
    <property type="entry name" value="dDENN_dom"/>
</dbReference>
<dbReference type="SMART" id="SM00801">
    <property type="entry name" value="dDENN"/>
    <property type="match status" value="1"/>
</dbReference>
<dbReference type="GO" id="GO:0032483">
    <property type="term" value="P:regulation of Rab protein signal transduction"/>
    <property type="evidence" value="ECO:0007669"/>
    <property type="project" value="TreeGrafter"/>
</dbReference>
<feature type="compositionally biased region" description="Basic and acidic residues" evidence="3">
    <location>
        <begin position="1375"/>
        <end position="1386"/>
    </location>
</feature>
<feature type="compositionally biased region" description="Polar residues" evidence="3">
    <location>
        <begin position="1133"/>
        <end position="1142"/>
    </location>
</feature>
<dbReference type="GO" id="GO:0031410">
    <property type="term" value="C:cytoplasmic vesicle"/>
    <property type="evidence" value="ECO:0007669"/>
    <property type="project" value="TreeGrafter"/>
</dbReference>
<dbReference type="InterPro" id="IPR023341">
    <property type="entry name" value="MABP"/>
</dbReference>
<evidence type="ECO:0000313" key="7">
    <source>
        <dbReference type="Proteomes" id="UP001108240"/>
    </source>
</evidence>
<dbReference type="InterPro" id="IPR001194">
    <property type="entry name" value="cDENN_dom"/>
</dbReference>
<dbReference type="PROSITE" id="PS51498">
    <property type="entry name" value="MABP"/>
    <property type="match status" value="1"/>
</dbReference>
<feature type="compositionally biased region" description="Low complexity" evidence="3">
    <location>
        <begin position="1350"/>
        <end position="1369"/>
    </location>
</feature>
<feature type="compositionally biased region" description="Polar residues" evidence="3">
    <location>
        <begin position="1168"/>
        <end position="1184"/>
    </location>
</feature>
<evidence type="ECO:0000256" key="3">
    <source>
        <dbReference type="SAM" id="MobiDB-lite"/>
    </source>
</evidence>
<accession>A0A9J7YW38</accession>
<dbReference type="FunFam" id="2.100.10.50:FF:000001">
    <property type="entry name" value="DENN domain containing 4C"/>
    <property type="match status" value="1"/>
</dbReference>
<dbReference type="Ensembl" id="ENSCCRT00000188319.1">
    <property type="protein sequence ID" value="ENSCCRP00000124764.1"/>
    <property type="gene ID" value="ENSCCRG00000000831.2"/>
</dbReference>
<dbReference type="PANTHER" id="PTHR12296:SF17">
    <property type="entry name" value="DENN DOMAIN-CONTAINING PROTEIN 4C"/>
    <property type="match status" value="1"/>
</dbReference>
<evidence type="ECO:0000259" key="4">
    <source>
        <dbReference type="PROSITE" id="PS50211"/>
    </source>
</evidence>
<dbReference type="Proteomes" id="UP001108240">
    <property type="component" value="Unplaced"/>
</dbReference>
<dbReference type="GO" id="GO:0005085">
    <property type="term" value="F:guanyl-nucleotide exchange factor activity"/>
    <property type="evidence" value="ECO:0007669"/>
    <property type="project" value="UniProtKB-KW"/>
</dbReference>
<evidence type="ECO:0000256" key="1">
    <source>
        <dbReference type="ARBA" id="ARBA00022658"/>
    </source>
</evidence>
<keyword evidence="1" id="KW-0344">Guanine-nucleotide releasing factor</keyword>
<evidence type="ECO:0000313" key="6">
    <source>
        <dbReference type="Ensembl" id="ENSCCRP00000124764.1"/>
    </source>
</evidence>
<dbReference type="SMART" id="SM00799">
    <property type="entry name" value="DENN"/>
    <property type="match status" value="1"/>
</dbReference>
<dbReference type="PROSITE" id="PS51375">
    <property type="entry name" value="PPR"/>
    <property type="match status" value="1"/>
</dbReference>